<keyword evidence="5 6" id="KW-0413">Isomerase</keyword>
<dbReference type="EMBL" id="FSRE01000003">
    <property type="protein sequence ID" value="SIO02803.1"/>
    <property type="molecule type" value="Genomic_DNA"/>
</dbReference>
<evidence type="ECO:0000259" key="8">
    <source>
        <dbReference type="PROSITE" id="PS50198"/>
    </source>
</evidence>
<feature type="domain" description="PpiC" evidence="8">
    <location>
        <begin position="168"/>
        <end position="269"/>
    </location>
</feature>
<dbReference type="InterPro" id="IPR000297">
    <property type="entry name" value="PPIase_PpiC"/>
</dbReference>
<keyword evidence="1 7" id="KW-0732">Signal</keyword>
<sequence>MKKTLLFVLALLLAAPAFSAQLLDRIVAVVEDHPILQSELDQATFEALNRLRQQSITPPPLNELREKVLEQLILQQVQLQRAQRRGIQVTDEEINAQLQQLAVANGLTLEQFITALDQQAPGHFDTLRKQIKEQLMIQKLRQLEVVNQVSVTREELQQFLKQANQGSTVSYHLRHILIPLPNTPTREQVAAAEKQAKALRDKIAVGADFGRMAVEHSAGAEALQGGELGWLKASELPDSFLEAVKTLKPGQLSPVIRTAGGFHILQLVDKRDEALNPVAQQQALHALRLRKANELFDLWLRRLRDEAHVEIYLNDPATLKP</sequence>
<dbReference type="InterPro" id="IPR015391">
    <property type="entry name" value="SurA_N"/>
</dbReference>
<evidence type="ECO:0000313" key="10">
    <source>
        <dbReference type="Proteomes" id="UP000198461"/>
    </source>
</evidence>
<organism evidence="9 10">
    <name type="scientific">Sulfurivirga caldicuralii</name>
    <dbReference type="NCBI Taxonomy" id="364032"/>
    <lineage>
        <taxon>Bacteria</taxon>
        <taxon>Pseudomonadati</taxon>
        <taxon>Pseudomonadota</taxon>
        <taxon>Gammaproteobacteria</taxon>
        <taxon>Thiotrichales</taxon>
        <taxon>Piscirickettsiaceae</taxon>
        <taxon>Sulfurivirga</taxon>
    </lineage>
</organism>
<reference evidence="9 10" key="1">
    <citation type="submission" date="2016-11" db="EMBL/GenBank/DDBJ databases">
        <authorList>
            <person name="Jaros S."/>
            <person name="Januszkiewicz K."/>
            <person name="Wedrychowicz H."/>
        </authorList>
    </citation>
    <scope>NUCLEOTIDE SEQUENCE [LARGE SCALE GENOMIC DNA]</scope>
    <source>
        <strain evidence="9 10">DSM 17737</strain>
    </source>
</reference>
<dbReference type="Pfam" id="PF00639">
    <property type="entry name" value="Rotamase"/>
    <property type="match status" value="1"/>
</dbReference>
<evidence type="ECO:0000256" key="5">
    <source>
        <dbReference type="ARBA" id="ARBA00023235"/>
    </source>
</evidence>
<dbReference type="SUPFAM" id="SSF54534">
    <property type="entry name" value="FKBP-like"/>
    <property type="match status" value="1"/>
</dbReference>
<feature type="signal peptide" evidence="7">
    <location>
        <begin position="1"/>
        <end position="19"/>
    </location>
</feature>
<name>A0A1N6G5K3_9GAMM</name>
<protein>
    <submittedName>
        <fullName evidence="9">Peptidyl-prolyl cis-trans isomerase SurA</fullName>
    </submittedName>
</protein>
<keyword evidence="2" id="KW-0574">Periplasm</keyword>
<dbReference type="AlphaFoldDB" id="A0A1N6G5K3"/>
<dbReference type="Proteomes" id="UP000198461">
    <property type="component" value="Unassembled WGS sequence"/>
</dbReference>
<evidence type="ECO:0000256" key="2">
    <source>
        <dbReference type="ARBA" id="ARBA00022764"/>
    </source>
</evidence>
<dbReference type="PANTHER" id="PTHR47637:SF1">
    <property type="entry name" value="CHAPERONE SURA"/>
    <property type="match status" value="1"/>
</dbReference>
<dbReference type="InterPro" id="IPR046357">
    <property type="entry name" value="PPIase_dom_sf"/>
</dbReference>
<dbReference type="GO" id="GO:0003755">
    <property type="term" value="F:peptidyl-prolyl cis-trans isomerase activity"/>
    <property type="evidence" value="ECO:0007669"/>
    <property type="project" value="UniProtKB-KW"/>
</dbReference>
<keyword evidence="10" id="KW-1185">Reference proteome</keyword>
<dbReference type="Pfam" id="PF09312">
    <property type="entry name" value="SurA_N"/>
    <property type="match status" value="1"/>
</dbReference>
<keyword evidence="4" id="KW-0143">Chaperone</keyword>
<evidence type="ECO:0000256" key="7">
    <source>
        <dbReference type="SAM" id="SignalP"/>
    </source>
</evidence>
<evidence type="ECO:0000313" key="9">
    <source>
        <dbReference type="EMBL" id="SIO02803.1"/>
    </source>
</evidence>
<dbReference type="InterPro" id="IPR050280">
    <property type="entry name" value="OMP_Chaperone_SurA"/>
</dbReference>
<evidence type="ECO:0000256" key="3">
    <source>
        <dbReference type="ARBA" id="ARBA00023110"/>
    </source>
</evidence>
<dbReference type="InterPro" id="IPR027304">
    <property type="entry name" value="Trigger_fact/SurA_dom_sf"/>
</dbReference>
<dbReference type="Gene3D" id="3.10.50.40">
    <property type="match status" value="1"/>
</dbReference>
<dbReference type="PANTHER" id="PTHR47637">
    <property type="entry name" value="CHAPERONE SURA"/>
    <property type="match status" value="1"/>
</dbReference>
<dbReference type="PROSITE" id="PS50198">
    <property type="entry name" value="PPIC_PPIASE_2"/>
    <property type="match status" value="1"/>
</dbReference>
<keyword evidence="3 6" id="KW-0697">Rotamase</keyword>
<accession>A0A1N6G5K3</accession>
<dbReference type="STRING" id="364032.SAMN05443662_1201"/>
<dbReference type="OrthoDB" id="14196at2"/>
<evidence type="ECO:0000256" key="1">
    <source>
        <dbReference type="ARBA" id="ARBA00022729"/>
    </source>
</evidence>
<evidence type="ECO:0000256" key="4">
    <source>
        <dbReference type="ARBA" id="ARBA00023186"/>
    </source>
</evidence>
<dbReference type="SUPFAM" id="SSF109998">
    <property type="entry name" value="Triger factor/SurA peptide-binding domain-like"/>
    <property type="match status" value="1"/>
</dbReference>
<feature type="chain" id="PRO_5013337436" evidence="7">
    <location>
        <begin position="20"/>
        <end position="321"/>
    </location>
</feature>
<evidence type="ECO:0000256" key="6">
    <source>
        <dbReference type="PROSITE-ProRule" id="PRU00278"/>
    </source>
</evidence>
<proteinExistence type="predicted"/>
<gene>
    <name evidence="9" type="ORF">SAMN05443662_1201</name>
</gene>
<dbReference type="Gene3D" id="1.10.4030.10">
    <property type="entry name" value="Porin chaperone SurA, peptide-binding domain"/>
    <property type="match status" value="1"/>
</dbReference>